<evidence type="ECO:0000256" key="5">
    <source>
        <dbReference type="ARBA" id="ARBA00022630"/>
    </source>
</evidence>
<dbReference type="EMBL" id="OZ075111">
    <property type="protein sequence ID" value="CAL4890309.1"/>
    <property type="molecule type" value="Genomic_DNA"/>
</dbReference>
<feature type="signal peptide" evidence="11">
    <location>
        <begin position="1"/>
        <end position="29"/>
    </location>
</feature>
<dbReference type="InterPro" id="IPR016166">
    <property type="entry name" value="FAD-bd_PCMH"/>
</dbReference>
<evidence type="ECO:0000256" key="7">
    <source>
        <dbReference type="ARBA" id="ARBA00022729"/>
    </source>
</evidence>
<dbReference type="SUPFAM" id="SSF55103">
    <property type="entry name" value="FAD-linked oxidases, C-terminal domain"/>
    <property type="match status" value="1"/>
</dbReference>
<evidence type="ECO:0000313" key="13">
    <source>
        <dbReference type="EMBL" id="CAL4890309.1"/>
    </source>
</evidence>
<dbReference type="Pfam" id="PF22906">
    <property type="entry name" value="GULLO2-like_3rd"/>
    <property type="match status" value="1"/>
</dbReference>
<evidence type="ECO:0000256" key="9">
    <source>
        <dbReference type="ARBA" id="ARBA00023002"/>
    </source>
</evidence>
<dbReference type="Gene3D" id="3.30.465.10">
    <property type="match status" value="1"/>
</dbReference>
<dbReference type="PANTHER" id="PTHR13878:SF117">
    <property type="entry name" value="OS08G0519100 PROTEIN"/>
    <property type="match status" value="1"/>
</dbReference>
<dbReference type="InterPro" id="IPR016164">
    <property type="entry name" value="FAD-linked_Oxase-like_C"/>
</dbReference>
<keyword evidence="14" id="KW-1185">Reference proteome</keyword>
<evidence type="ECO:0000256" key="10">
    <source>
        <dbReference type="ARBA" id="ARBA00048083"/>
    </source>
</evidence>
<dbReference type="AlphaFoldDB" id="A0ABC8VGF3"/>
<dbReference type="Pfam" id="PF04030">
    <property type="entry name" value="ALO"/>
    <property type="match status" value="1"/>
</dbReference>
<gene>
    <name evidence="13" type="ORF">URODEC1_LOCUS3178</name>
</gene>
<dbReference type="InterPro" id="IPR007173">
    <property type="entry name" value="ALO_C"/>
</dbReference>
<dbReference type="InterPro" id="IPR055154">
    <property type="entry name" value="GULLO2-like_C"/>
</dbReference>
<evidence type="ECO:0000259" key="12">
    <source>
        <dbReference type="PROSITE" id="PS51387"/>
    </source>
</evidence>
<evidence type="ECO:0000256" key="1">
    <source>
        <dbReference type="ARBA" id="ARBA00001974"/>
    </source>
</evidence>
<accession>A0ABC8VGF3</accession>
<keyword evidence="6" id="KW-0060">Ascorbate biosynthesis</keyword>
<organism evidence="13 14">
    <name type="scientific">Urochloa decumbens</name>
    <dbReference type="NCBI Taxonomy" id="240449"/>
    <lineage>
        <taxon>Eukaryota</taxon>
        <taxon>Viridiplantae</taxon>
        <taxon>Streptophyta</taxon>
        <taxon>Embryophyta</taxon>
        <taxon>Tracheophyta</taxon>
        <taxon>Spermatophyta</taxon>
        <taxon>Magnoliopsida</taxon>
        <taxon>Liliopsida</taxon>
        <taxon>Poales</taxon>
        <taxon>Poaceae</taxon>
        <taxon>PACMAD clade</taxon>
        <taxon>Panicoideae</taxon>
        <taxon>Panicodae</taxon>
        <taxon>Paniceae</taxon>
        <taxon>Melinidinae</taxon>
        <taxon>Urochloa</taxon>
    </lineage>
</organism>
<dbReference type="GO" id="GO:0019853">
    <property type="term" value="P:L-ascorbic acid biosynthetic process"/>
    <property type="evidence" value="ECO:0007669"/>
    <property type="project" value="UniProtKB-KW"/>
</dbReference>
<evidence type="ECO:0000313" key="14">
    <source>
        <dbReference type="Proteomes" id="UP001497457"/>
    </source>
</evidence>
<dbReference type="InterPro" id="IPR006094">
    <property type="entry name" value="Oxid_FAD_bind_N"/>
</dbReference>
<dbReference type="InterPro" id="IPR016169">
    <property type="entry name" value="FAD-bd_PCMH_sub2"/>
</dbReference>
<comment type="pathway">
    <text evidence="2">Cofactor biosynthesis; L-ascorbate biosynthesis.</text>
</comment>
<dbReference type="EC" id="1.1.3.8" evidence="4"/>
<dbReference type="InterPro" id="IPR050432">
    <property type="entry name" value="FAD-linked_Oxidoreductases_BP"/>
</dbReference>
<dbReference type="PROSITE" id="PS51387">
    <property type="entry name" value="FAD_PCMH"/>
    <property type="match status" value="1"/>
</dbReference>
<proteinExistence type="inferred from homology"/>
<comment type="similarity">
    <text evidence="3">Belongs to the oxygen-dependent FAD-linked oxidoreductase family.</text>
</comment>
<dbReference type="PANTHER" id="PTHR13878">
    <property type="entry name" value="GULONOLACTONE OXIDASE"/>
    <property type="match status" value="1"/>
</dbReference>
<comment type="cofactor">
    <cofactor evidence="1">
        <name>FAD</name>
        <dbReference type="ChEBI" id="CHEBI:57692"/>
    </cofactor>
</comment>
<sequence>MPMDGLLPAIMAIVAMAALQCLVVYPAVATAPPPVVQCSGAGGASGCTVTNAYGVFPDRSTCHAAAAAFPASERDLLAVVANATAAGTKMKVATRYSHSVPKLACPGGAAGLIISTNALNRVVSVDAARMEITVESGVTLGDLIDAAAAAGLAVPYTPYWLGLTIGGLLSTGAHGSSVWGKGSAVHEYVVAMRLVTPAPAAEGYAKVRVLKAGEDPEMDAAKVSLGVLGVISQVTLSLQPMFKRSVRFEKRGDDDLAERVVALAREHEFGDVLWYPGHGKAVYRVDDRVPVNTSGDGVYDFIGFRPTPTLAIQADRLAEVGVEATRNSGGRCVTAVATRAILAAGNYGLMKHGGLLPPLPGRPVVGFQNRIQSSGRCLSGPDDALLTACPWDPRVSHGTFYFQSGISVPLSRAAAFIRDVQRLRDLNPDALCGVEVYNGILLRYVRASSAHLGKVEDSVDFDLTYYRSRRGDKPRLHGDAVAEVEQMALGKYGGLPHWGKNQNAAFEGGAAARYGAARVAAFVEVKRKFDPDGLFSSEWSDAVLGIGGGGVSVVRDGCALEGLCVCSKDSHCAPSKGVFCRPGRVYKEARVCRRDDDDS</sequence>
<dbReference type="NCBIfam" id="TIGR01677">
    <property type="entry name" value="pln_FAD_oxido"/>
    <property type="match status" value="1"/>
</dbReference>
<keyword evidence="8" id="KW-0274">FAD</keyword>
<evidence type="ECO:0000256" key="3">
    <source>
        <dbReference type="ARBA" id="ARBA00005466"/>
    </source>
</evidence>
<dbReference type="Proteomes" id="UP001497457">
    <property type="component" value="Chromosome 1b"/>
</dbReference>
<reference evidence="14" key="1">
    <citation type="submission" date="2024-06" db="EMBL/GenBank/DDBJ databases">
        <authorList>
            <person name="Ryan C."/>
        </authorList>
    </citation>
    <scope>NUCLEOTIDE SEQUENCE [LARGE SCALE GENOMIC DNA]</scope>
</reference>
<keyword evidence="5" id="KW-0285">Flavoprotein</keyword>
<dbReference type="FunFam" id="3.30.465.10:FF:000033">
    <property type="entry name" value="L-gulonolactone oxidase 5"/>
    <property type="match status" value="1"/>
</dbReference>
<feature type="domain" description="FAD-binding PCMH-type" evidence="12">
    <location>
        <begin position="60"/>
        <end position="241"/>
    </location>
</feature>
<dbReference type="GO" id="GO:0050105">
    <property type="term" value="F:L-gulonolactone oxidase activity"/>
    <property type="evidence" value="ECO:0007669"/>
    <property type="project" value="UniProtKB-EC"/>
</dbReference>
<dbReference type="Gene3D" id="3.30.70.2520">
    <property type="match status" value="1"/>
</dbReference>
<protein>
    <recommendedName>
        <fullName evidence="4">L-gulonolactone oxidase</fullName>
        <ecNumber evidence="4">1.1.3.8</ecNumber>
    </recommendedName>
</protein>
<dbReference type="InterPro" id="IPR010030">
    <property type="entry name" value="GULO_Plant"/>
</dbReference>
<feature type="chain" id="PRO_5044859094" description="L-gulonolactone oxidase" evidence="11">
    <location>
        <begin position="30"/>
        <end position="599"/>
    </location>
</feature>
<evidence type="ECO:0000256" key="11">
    <source>
        <dbReference type="SAM" id="SignalP"/>
    </source>
</evidence>
<comment type="catalytic activity">
    <reaction evidence="10">
        <text>L-gulono-1,4-lactone + O2 = L-ascorbate + H2O2 + H(+)</text>
        <dbReference type="Rhea" id="RHEA:32363"/>
        <dbReference type="ChEBI" id="CHEBI:15378"/>
        <dbReference type="ChEBI" id="CHEBI:15379"/>
        <dbReference type="ChEBI" id="CHEBI:16240"/>
        <dbReference type="ChEBI" id="CHEBI:17587"/>
        <dbReference type="ChEBI" id="CHEBI:38290"/>
        <dbReference type="EC" id="1.1.3.8"/>
    </reaction>
</comment>
<evidence type="ECO:0000256" key="8">
    <source>
        <dbReference type="ARBA" id="ARBA00022827"/>
    </source>
</evidence>
<dbReference type="Pfam" id="PF01565">
    <property type="entry name" value="FAD_binding_4"/>
    <property type="match status" value="1"/>
</dbReference>
<reference evidence="13 14" key="2">
    <citation type="submission" date="2024-10" db="EMBL/GenBank/DDBJ databases">
        <authorList>
            <person name="Ryan C."/>
        </authorList>
    </citation>
    <scope>NUCLEOTIDE SEQUENCE [LARGE SCALE GENOMIC DNA]</scope>
</reference>
<keyword evidence="9" id="KW-0560">Oxidoreductase</keyword>
<evidence type="ECO:0000256" key="6">
    <source>
        <dbReference type="ARBA" id="ARBA00022644"/>
    </source>
</evidence>
<name>A0ABC8VGF3_9POAL</name>
<dbReference type="SUPFAM" id="SSF56176">
    <property type="entry name" value="FAD-binding/transporter-associated domain-like"/>
    <property type="match status" value="1"/>
</dbReference>
<evidence type="ECO:0000256" key="2">
    <source>
        <dbReference type="ARBA" id="ARBA00005147"/>
    </source>
</evidence>
<evidence type="ECO:0000256" key="4">
    <source>
        <dbReference type="ARBA" id="ARBA00013121"/>
    </source>
</evidence>
<keyword evidence="7 11" id="KW-0732">Signal</keyword>
<dbReference type="InterPro" id="IPR036318">
    <property type="entry name" value="FAD-bd_PCMH-like_sf"/>
</dbReference>